<dbReference type="GeneID" id="19176782"/>
<dbReference type="SUPFAM" id="SSF53335">
    <property type="entry name" value="S-adenosyl-L-methionine-dependent methyltransferases"/>
    <property type="match status" value="1"/>
</dbReference>
<keyword evidence="3" id="KW-1185">Reference proteome</keyword>
<dbReference type="CDD" id="cd02440">
    <property type="entry name" value="AdoMet_MTases"/>
    <property type="match status" value="1"/>
</dbReference>
<sequence length="403" mass="45929">MSSSPPGTHAEEDIQPADEVEIDHGYDTEDSGFEQDSVLTQSVRSSIYQYKFENGRTYHSYKEGQYFMPNDSAEHERLELQHRAMSLAAGGQLFYAPVRDLHHVLDLGTGIGTWAVEVADAYPEAVVIGVDLSPIQPSLAPPNAKWEIDDVEDDWTWPADHFDLIYSQFMLSGSIADFPKYFRQAFRHCRPGGYFELRDLATYLRSDHVPIREDSAVNEWCRLMRQGITGMGRRLDLDFEQLGDLMREAGFVEVVVRPFKIPIGRWPSDPKLKEAGLFQLYAMLEGVEALTLAIFTRCLGWEPERVHVFLADVRKEFKATKRYTYWPCAVIYGRKPVSASMDWVQMAADWFWNIVVHDTACIWAIPDRKIVRTGELSTNLGEFKTGILGLGQSQHDSAHLKRA</sequence>
<evidence type="ECO:0000313" key="2">
    <source>
        <dbReference type="EMBL" id="EXJ61743.1"/>
    </source>
</evidence>
<evidence type="ECO:0000256" key="1">
    <source>
        <dbReference type="SAM" id="MobiDB-lite"/>
    </source>
</evidence>
<dbReference type="Gene3D" id="3.40.50.150">
    <property type="entry name" value="Vaccinia Virus protein VP39"/>
    <property type="match status" value="1"/>
</dbReference>
<dbReference type="PANTHER" id="PTHR43591">
    <property type="entry name" value="METHYLTRANSFERASE"/>
    <property type="match status" value="1"/>
</dbReference>
<dbReference type="VEuPathDB" id="FungiDB:A1O7_02172"/>
<reference evidence="2 3" key="1">
    <citation type="submission" date="2013-03" db="EMBL/GenBank/DDBJ databases">
        <title>The Genome Sequence of Cladophialophora yegresii CBS 114405.</title>
        <authorList>
            <consortium name="The Broad Institute Genomics Platform"/>
            <person name="Cuomo C."/>
            <person name="de Hoog S."/>
            <person name="Gorbushina A."/>
            <person name="Walker B."/>
            <person name="Young S.K."/>
            <person name="Zeng Q."/>
            <person name="Gargeya S."/>
            <person name="Fitzgerald M."/>
            <person name="Haas B."/>
            <person name="Abouelleil A."/>
            <person name="Allen A.W."/>
            <person name="Alvarado L."/>
            <person name="Arachchi H.M."/>
            <person name="Berlin A.M."/>
            <person name="Chapman S.B."/>
            <person name="Gainer-Dewar J."/>
            <person name="Goldberg J."/>
            <person name="Griggs A."/>
            <person name="Gujja S."/>
            <person name="Hansen M."/>
            <person name="Howarth C."/>
            <person name="Imamovic A."/>
            <person name="Ireland A."/>
            <person name="Larimer J."/>
            <person name="McCowan C."/>
            <person name="Murphy C."/>
            <person name="Pearson M."/>
            <person name="Poon T.W."/>
            <person name="Priest M."/>
            <person name="Roberts A."/>
            <person name="Saif S."/>
            <person name="Shea T."/>
            <person name="Sisk P."/>
            <person name="Sykes S."/>
            <person name="Wortman J."/>
            <person name="Nusbaum C."/>
            <person name="Birren B."/>
        </authorList>
    </citation>
    <scope>NUCLEOTIDE SEQUENCE [LARGE SCALE GENOMIC DNA]</scope>
    <source>
        <strain evidence="2 3">CBS 114405</strain>
    </source>
</reference>
<evidence type="ECO:0008006" key="4">
    <source>
        <dbReference type="Google" id="ProtNLM"/>
    </source>
</evidence>
<proteinExistence type="predicted"/>
<organism evidence="2 3">
    <name type="scientific">Cladophialophora yegresii CBS 114405</name>
    <dbReference type="NCBI Taxonomy" id="1182544"/>
    <lineage>
        <taxon>Eukaryota</taxon>
        <taxon>Fungi</taxon>
        <taxon>Dikarya</taxon>
        <taxon>Ascomycota</taxon>
        <taxon>Pezizomycotina</taxon>
        <taxon>Eurotiomycetes</taxon>
        <taxon>Chaetothyriomycetidae</taxon>
        <taxon>Chaetothyriales</taxon>
        <taxon>Herpotrichiellaceae</taxon>
        <taxon>Cladophialophora</taxon>
    </lineage>
</organism>
<dbReference type="GO" id="GO:0008168">
    <property type="term" value="F:methyltransferase activity"/>
    <property type="evidence" value="ECO:0007669"/>
    <property type="project" value="TreeGrafter"/>
</dbReference>
<dbReference type="HOGENOM" id="CLU_010595_1_2_1"/>
<dbReference type="EMBL" id="AMGW01000002">
    <property type="protein sequence ID" value="EXJ61743.1"/>
    <property type="molecule type" value="Genomic_DNA"/>
</dbReference>
<feature type="region of interest" description="Disordered" evidence="1">
    <location>
        <begin position="1"/>
        <end position="34"/>
    </location>
</feature>
<accession>W9W1A1</accession>
<dbReference type="OrthoDB" id="2013972at2759"/>
<gene>
    <name evidence="2" type="ORF">A1O7_02172</name>
</gene>
<dbReference type="STRING" id="1182544.W9W1A1"/>
<dbReference type="Proteomes" id="UP000019473">
    <property type="component" value="Unassembled WGS sequence"/>
</dbReference>
<dbReference type="AlphaFoldDB" id="W9W1A1"/>
<protein>
    <recommendedName>
        <fullName evidence="4">Methyltransferase</fullName>
    </recommendedName>
</protein>
<dbReference type="RefSeq" id="XP_007754397.1">
    <property type="nucleotide sequence ID" value="XM_007756207.1"/>
</dbReference>
<name>W9W1A1_9EURO</name>
<dbReference type="PANTHER" id="PTHR43591:SF10">
    <property type="entry name" value="ABC TRANSMEMBRANE TYPE-1 DOMAIN-CONTAINING PROTEIN-RELATED"/>
    <property type="match status" value="1"/>
</dbReference>
<dbReference type="eggNOG" id="ENOG502QSKG">
    <property type="taxonomic scope" value="Eukaryota"/>
</dbReference>
<comment type="caution">
    <text evidence="2">The sequence shown here is derived from an EMBL/GenBank/DDBJ whole genome shotgun (WGS) entry which is preliminary data.</text>
</comment>
<evidence type="ECO:0000313" key="3">
    <source>
        <dbReference type="Proteomes" id="UP000019473"/>
    </source>
</evidence>
<dbReference type="InterPro" id="IPR029063">
    <property type="entry name" value="SAM-dependent_MTases_sf"/>
</dbReference>
<dbReference type="Pfam" id="PF13489">
    <property type="entry name" value="Methyltransf_23"/>
    <property type="match status" value="1"/>
</dbReference>